<protein>
    <recommendedName>
        <fullName evidence="7 8">Small ribosomal subunit protein bS6</fullName>
    </recommendedName>
</protein>
<dbReference type="Proteomes" id="UP000199695">
    <property type="component" value="Unassembled WGS sequence"/>
</dbReference>
<dbReference type="GO" id="GO:0005840">
    <property type="term" value="C:ribosome"/>
    <property type="evidence" value="ECO:0007669"/>
    <property type="project" value="UniProtKB-KW"/>
</dbReference>
<dbReference type="EMBL" id="FOCQ01000002">
    <property type="protein sequence ID" value="SEM82898.1"/>
    <property type="molecule type" value="Genomic_DNA"/>
</dbReference>
<dbReference type="PANTHER" id="PTHR21011:SF1">
    <property type="entry name" value="SMALL RIBOSOMAL SUBUNIT PROTEIN BS6M"/>
    <property type="match status" value="1"/>
</dbReference>
<keyword evidence="4 8" id="KW-0689">Ribosomal protein</keyword>
<dbReference type="GO" id="GO:0070181">
    <property type="term" value="F:small ribosomal subunit rRNA binding"/>
    <property type="evidence" value="ECO:0007669"/>
    <property type="project" value="TreeGrafter"/>
</dbReference>
<dbReference type="GO" id="GO:0003735">
    <property type="term" value="F:structural constituent of ribosome"/>
    <property type="evidence" value="ECO:0007669"/>
    <property type="project" value="InterPro"/>
</dbReference>
<keyword evidence="10" id="KW-1185">Reference proteome</keyword>
<evidence type="ECO:0000256" key="3">
    <source>
        <dbReference type="ARBA" id="ARBA00022884"/>
    </source>
</evidence>
<dbReference type="InterPro" id="IPR035980">
    <property type="entry name" value="Ribosomal_bS6_sf"/>
</dbReference>
<dbReference type="CDD" id="cd00473">
    <property type="entry name" value="bS6"/>
    <property type="match status" value="1"/>
</dbReference>
<dbReference type="GO" id="GO:1990904">
    <property type="term" value="C:ribonucleoprotein complex"/>
    <property type="evidence" value="ECO:0007669"/>
    <property type="project" value="UniProtKB-KW"/>
</dbReference>
<keyword evidence="5 8" id="KW-0687">Ribonucleoprotein</keyword>
<evidence type="ECO:0000256" key="5">
    <source>
        <dbReference type="ARBA" id="ARBA00023274"/>
    </source>
</evidence>
<dbReference type="STRING" id="1173111.SAMN05444955_102215"/>
<proteinExistence type="inferred from homology"/>
<dbReference type="Gene3D" id="3.30.70.60">
    <property type="match status" value="1"/>
</dbReference>
<evidence type="ECO:0000256" key="1">
    <source>
        <dbReference type="ARBA" id="ARBA00009512"/>
    </source>
</evidence>
<evidence type="ECO:0000256" key="8">
    <source>
        <dbReference type="HAMAP-Rule" id="MF_00360"/>
    </source>
</evidence>
<reference evidence="9 10" key="1">
    <citation type="submission" date="2016-10" db="EMBL/GenBank/DDBJ databases">
        <authorList>
            <person name="de Groot N.N."/>
        </authorList>
    </citation>
    <scope>NUCLEOTIDE SEQUENCE [LARGE SCALE GENOMIC DNA]</scope>
    <source>
        <strain evidence="9 10">DSM 46701</strain>
    </source>
</reference>
<comment type="function">
    <text evidence="6 8">Binds together with bS18 to 16S ribosomal RNA.</text>
</comment>
<dbReference type="GO" id="GO:0006412">
    <property type="term" value="P:translation"/>
    <property type="evidence" value="ECO:0007669"/>
    <property type="project" value="UniProtKB-UniRule"/>
</dbReference>
<dbReference type="GO" id="GO:0005737">
    <property type="term" value="C:cytoplasm"/>
    <property type="evidence" value="ECO:0007669"/>
    <property type="project" value="UniProtKB-ARBA"/>
</dbReference>
<comment type="similarity">
    <text evidence="1 8">Belongs to the bacterial ribosomal protein bS6 family.</text>
</comment>
<accession>A0A1H8BLG7</accession>
<evidence type="ECO:0000256" key="4">
    <source>
        <dbReference type="ARBA" id="ARBA00022980"/>
    </source>
</evidence>
<dbReference type="RefSeq" id="WP_089965190.1">
    <property type="nucleotide sequence ID" value="NZ_FOCQ01000002.1"/>
</dbReference>
<sequence>MHKYELMFIVRPDVDEETLKATREKVQSVITAGGGEITETNDMGKRRLAYEIDKYREGIYTVYNFQADGDVVAELDRVININDNIIRHMTINIDEK</sequence>
<dbReference type="PANTHER" id="PTHR21011">
    <property type="entry name" value="MITOCHONDRIAL 28S RIBOSOMAL PROTEIN S6"/>
    <property type="match status" value="1"/>
</dbReference>
<name>A0A1H8BLG7_9BACL</name>
<dbReference type="NCBIfam" id="TIGR00166">
    <property type="entry name" value="S6"/>
    <property type="match status" value="1"/>
</dbReference>
<dbReference type="FunFam" id="3.30.70.60:FF:000002">
    <property type="entry name" value="30S ribosomal protein S6"/>
    <property type="match status" value="1"/>
</dbReference>
<dbReference type="HAMAP" id="MF_00360">
    <property type="entry name" value="Ribosomal_bS6"/>
    <property type="match status" value="1"/>
</dbReference>
<evidence type="ECO:0000256" key="6">
    <source>
        <dbReference type="ARBA" id="ARBA00035104"/>
    </source>
</evidence>
<organism evidence="9 10">
    <name type="scientific">Lihuaxuella thermophila</name>
    <dbReference type="NCBI Taxonomy" id="1173111"/>
    <lineage>
        <taxon>Bacteria</taxon>
        <taxon>Bacillati</taxon>
        <taxon>Bacillota</taxon>
        <taxon>Bacilli</taxon>
        <taxon>Bacillales</taxon>
        <taxon>Thermoactinomycetaceae</taxon>
        <taxon>Lihuaxuella</taxon>
    </lineage>
</organism>
<dbReference type="Pfam" id="PF01250">
    <property type="entry name" value="Ribosomal_S6"/>
    <property type="match status" value="1"/>
</dbReference>
<evidence type="ECO:0000256" key="2">
    <source>
        <dbReference type="ARBA" id="ARBA00022730"/>
    </source>
</evidence>
<keyword evidence="2 8" id="KW-0699">rRNA-binding</keyword>
<dbReference type="InterPro" id="IPR014717">
    <property type="entry name" value="Transl_elong_EF1B/ribsomal_bS6"/>
</dbReference>
<evidence type="ECO:0000313" key="10">
    <source>
        <dbReference type="Proteomes" id="UP000199695"/>
    </source>
</evidence>
<dbReference type="AlphaFoldDB" id="A0A1H8BLG7"/>
<keyword evidence="3 8" id="KW-0694">RNA-binding</keyword>
<dbReference type="InterPro" id="IPR000529">
    <property type="entry name" value="Ribosomal_bS6"/>
</dbReference>
<evidence type="ECO:0000313" key="9">
    <source>
        <dbReference type="EMBL" id="SEM82898.1"/>
    </source>
</evidence>
<dbReference type="OrthoDB" id="9812702at2"/>
<evidence type="ECO:0000256" key="7">
    <source>
        <dbReference type="ARBA" id="ARBA00035294"/>
    </source>
</evidence>
<dbReference type="SUPFAM" id="SSF54995">
    <property type="entry name" value="Ribosomal protein S6"/>
    <property type="match status" value="1"/>
</dbReference>
<dbReference type="InterPro" id="IPR020814">
    <property type="entry name" value="Ribosomal_S6_plastid/chlpt"/>
</dbReference>
<gene>
    <name evidence="8" type="primary">rpsF</name>
    <name evidence="9" type="ORF">SAMN05444955_102215</name>
</gene>